<feature type="transmembrane region" description="Helical" evidence="1">
    <location>
        <begin position="48"/>
        <end position="72"/>
    </location>
</feature>
<reference evidence="2 3" key="1">
    <citation type="journal article" date="2014" name="Nat. Genet.">
        <title>Genome and transcriptome of the porcine whipworm Trichuris suis.</title>
        <authorList>
            <person name="Jex A.R."/>
            <person name="Nejsum P."/>
            <person name="Schwarz E.M."/>
            <person name="Hu L."/>
            <person name="Young N.D."/>
            <person name="Hall R.S."/>
            <person name="Korhonen P.K."/>
            <person name="Liao S."/>
            <person name="Thamsborg S."/>
            <person name="Xia J."/>
            <person name="Xu P."/>
            <person name="Wang S."/>
            <person name="Scheerlinck J.P."/>
            <person name="Hofmann A."/>
            <person name="Sternberg P.W."/>
            <person name="Wang J."/>
            <person name="Gasser R.B."/>
        </authorList>
    </citation>
    <scope>NUCLEOTIDE SEQUENCE [LARGE SCALE GENOMIC DNA]</scope>
    <source>
        <strain evidence="2">DCEP-RM93M</strain>
    </source>
</reference>
<sequence>MLIGLLAAYCHSSLVGRLCVGWFWAFHSFDEANNPSISVYKSRLAPNIPFSISIFTIWFVRVNISVSVFAIFTEFTRIPYLA</sequence>
<organism evidence="2 3">
    <name type="scientific">Trichuris suis</name>
    <name type="common">pig whipworm</name>
    <dbReference type="NCBI Taxonomy" id="68888"/>
    <lineage>
        <taxon>Eukaryota</taxon>
        <taxon>Metazoa</taxon>
        <taxon>Ecdysozoa</taxon>
        <taxon>Nematoda</taxon>
        <taxon>Enoplea</taxon>
        <taxon>Dorylaimia</taxon>
        <taxon>Trichinellida</taxon>
        <taxon>Trichuridae</taxon>
        <taxon>Trichuris</taxon>
    </lineage>
</organism>
<evidence type="ECO:0000313" key="3">
    <source>
        <dbReference type="Proteomes" id="UP000030764"/>
    </source>
</evidence>
<gene>
    <name evidence="2" type="ORF">M513_05974</name>
</gene>
<evidence type="ECO:0000256" key="1">
    <source>
        <dbReference type="SAM" id="Phobius"/>
    </source>
</evidence>
<dbReference type="EMBL" id="KL363220">
    <property type="protein sequence ID" value="KFD53060.1"/>
    <property type="molecule type" value="Genomic_DNA"/>
</dbReference>
<evidence type="ECO:0000313" key="2">
    <source>
        <dbReference type="EMBL" id="KFD53060.1"/>
    </source>
</evidence>
<keyword evidence="1" id="KW-0472">Membrane</keyword>
<accession>A0A085M764</accession>
<dbReference type="Proteomes" id="UP000030764">
    <property type="component" value="Unassembled WGS sequence"/>
</dbReference>
<protein>
    <submittedName>
        <fullName evidence="2">Uncharacterized protein</fullName>
    </submittedName>
</protein>
<proteinExistence type="predicted"/>
<dbReference type="AlphaFoldDB" id="A0A085M764"/>
<keyword evidence="1" id="KW-1133">Transmembrane helix</keyword>
<name>A0A085M764_9BILA</name>
<keyword evidence="1" id="KW-0812">Transmembrane</keyword>
<keyword evidence="3" id="KW-1185">Reference proteome</keyword>